<comment type="catalytic activity">
    <reaction evidence="4">
        <text>uridine + phosphate = alpha-D-ribose 1-phosphate + uracil</text>
        <dbReference type="Rhea" id="RHEA:24388"/>
        <dbReference type="ChEBI" id="CHEBI:16704"/>
        <dbReference type="ChEBI" id="CHEBI:17568"/>
        <dbReference type="ChEBI" id="CHEBI:43474"/>
        <dbReference type="ChEBI" id="CHEBI:57720"/>
        <dbReference type="EC" id="2.4.2.3"/>
    </reaction>
</comment>
<gene>
    <name evidence="5" type="primary">deoD</name>
    <name evidence="7" type="ORF">NZ47_01545</name>
</gene>
<dbReference type="PROSITE" id="PS01232">
    <property type="entry name" value="PNP_UDP_1"/>
    <property type="match status" value="1"/>
</dbReference>
<name>A0A0B2K275_9FIRM</name>
<dbReference type="HAMAP" id="MF_01627">
    <property type="entry name" value="Pur_nucleosid_phosp"/>
    <property type="match status" value="1"/>
</dbReference>
<dbReference type="Gene3D" id="3.40.50.1580">
    <property type="entry name" value="Nucleoside phosphorylase domain"/>
    <property type="match status" value="1"/>
</dbReference>
<dbReference type="NCBIfam" id="TIGR00107">
    <property type="entry name" value="deoD"/>
    <property type="match status" value="1"/>
</dbReference>
<feature type="binding site" description="in other chain" evidence="5">
    <location>
        <position position="20"/>
    </location>
    <ligand>
        <name>phosphate</name>
        <dbReference type="ChEBI" id="CHEBI:43474"/>
        <note>ligand shared between dimeric partners</note>
    </ligand>
</feature>
<dbReference type="InterPro" id="IPR035994">
    <property type="entry name" value="Nucleoside_phosphorylase_sf"/>
</dbReference>
<feature type="binding site" description="in other chain" evidence="5">
    <location>
        <begin position="179"/>
        <end position="181"/>
    </location>
    <ligand>
        <name>a purine D-ribonucleoside</name>
        <dbReference type="ChEBI" id="CHEBI:142355"/>
        <note>ligand shared between dimeric partners</note>
    </ligand>
</feature>
<evidence type="ECO:0000256" key="1">
    <source>
        <dbReference type="ARBA" id="ARBA00010456"/>
    </source>
</evidence>
<keyword evidence="3 5" id="KW-0808">Transferase</keyword>
<evidence type="ECO:0000256" key="4">
    <source>
        <dbReference type="ARBA" id="ARBA00048447"/>
    </source>
</evidence>
<feature type="binding site" description="in other chain" evidence="5">
    <location>
        <begin position="203"/>
        <end position="204"/>
    </location>
    <ligand>
        <name>a purine D-ribonucleoside</name>
        <dbReference type="ChEBI" id="CHEBI:142355"/>
        <note>ligand shared between dimeric partners</note>
    </ligand>
</feature>
<dbReference type="PANTHER" id="PTHR43691">
    <property type="entry name" value="URIDINE PHOSPHORYLASE"/>
    <property type="match status" value="1"/>
</dbReference>
<feature type="site" description="Important for catalytic activity" evidence="5">
    <location>
        <position position="217"/>
    </location>
</feature>
<dbReference type="EC" id="2.4.2.1" evidence="5"/>
<reference evidence="7 8" key="1">
    <citation type="journal article" date="2013" name="PLoS ONE">
        <title>Identification and characterization of three novel lipases belonging to families II and V from Anaerovibrio lipolyticus 5ST.</title>
        <authorList>
            <person name="Prive F."/>
            <person name="Kaderbhai N.N."/>
            <person name="Girdwood S."/>
            <person name="Worgan H.J."/>
            <person name="Pinloche E."/>
            <person name="Scollan N.D."/>
            <person name="Huws S.A."/>
            <person name="Newbold C.J."/>
        </authorList>
    </citation>
    <scope>NUCLEOTIDE SEQUENCE [LARGE SCALE GENOMIC DNA]</scope>
    <source>
        <strain evidence="7 8">5S</strain>
    </source>
</reference>
<dbReference type="SUPFAM" id="SSF53167">
    <property type="entry name" value="Purine and uridine phosphorylases"/>
    <property type="match status" value="1"/>
</dbReference>
<dbReference type="CDD" id="cd09006">
    <property type="entry name" value="PNP_EcPNPI-like"/>
    <property type="match status" value="1"/>
</dbReference>
<feature type="domain" description="Nucleoside phosphorylase" evidence="6">
    <location>
        <begin position="14"/>
        <end position="222"/>
    </location>
</feature>
<dbReference type="GO" id="GO:0004850">
    <property type="term" value="F:uridine phosphorylase activity"/>
    <property type="evidence" value="ECO:0007669"/>
    <property type="project" value="UniProtKB-EC"/>
</dbReference>
<sequence>MSLHIGAQAGEIAKRVLLPGDPLRAKHIAENFLEDAKCYNEIRGAFGYTGTYKGVPVSVQGTGMGIPSISIYVTELIREYGARKLIRVGTCGAMHENINLRDIVIAQGTTTDSSIIRNIFGPTINFAPLADYELMSKAMEVGQSLKIPTKVGNIVTVDRFYDDDIDNEKLRRYGILAVEMETAALYLLAAKYRVQSLGIFTASDHLLTKEAVPAEERQTNFNDMIKIALETIIQTKI</sequence>
<dbReference type="Pfam" id="PF01048">
    <property type="entry name" value="PNP_UDP_1"/>
    <property type="match status" value="1"/>
</dbReference>
<dbReference type="AlphaFoldDB" id="A0A0B2K275"/>
<comment type="catalytic activity">
    <reaction evidence="5">
        <text>a purine D-ribonucleoside + phosphate = a purine nucleobase + alpha-D-ribose 1-phosphate</text>
        <dbReference type="Rhea" id="RHEA:19805"/>
        <dbReference type="ChEBI" id="CHEBI:26386"/>
        <dbReference type="ChEBI" id="CHEBI:43474"/>
        <dbReference type="ChEBI" id="CHEBI:57720"/>
        <dbReference type="ChEBI" id="CHEBI:142355"/>
        <dbReference type="EC" id="2.4.2.1"/>
    </reaction>
</comment>
<accession>A0A0B2K275</accession>
<comment type="subunit">
    <text evidence="5">Homohexamer; trimer of homodimers.</text>
</comment>
<evidence type="ECO:0000256" key="3">
    <source>
        <dbReference type="ARBA" id="ARBA00022679"/>
    </source>
</evidence>
<dbReference type="STRING" id="82374.NZ47_01545"/>
<feature type="binding site" description="in other chain" evidence="5">
    <location>
        <begin position="87"/>
        <end position="90"/>
    </location>
    <ligand>
        <name>phosphate</name>
        <dbReference type="ChEBI" id="CHEBI:43474"/>
        <note>ligand shared between dimeric partners</note>
    </ligand>
</feature>
<keyword evidence="2 5" id="KW-0328">Glycosyltransferase</keyword>
<evidence type="ECO:0000256" key="2">
    <source>
        <dbReference type="ARBA" id="ARBA00022676"/>
    </source>
</evidence>
<comment type="caution">
    <text evidence="7">The sequence shown here is derived from an EMBL/GenBank/DDBJ whole genome shotgun (WGS) entry which is preliminary data.</text>
</comment>
<dbReference type="eggNOG" id="COG0813">
    <property type="taxonomic scope" value="Bacteria"/>
</dbReference>
<evidence type="ECO:0000256" key="5">
    <source>
        <dbReference type="HAMAP-Rule" id="MF_01627"/>
    </source>
</evidence>
<dbReference type="InterPro" id="IPR004402">
    <property type="entry name" value="DeoD-type"/>
</dbReference>
<dbReference type="EMBL" id="JSCE01000024">
    <property type="protein sequence ID" value="KHM53008.1"/>
    <property type="molecule type" value="Genomic_DNA"/>
</dbReference>
<dbReference type="GO" id="GO:0006152">
    <property type="term" value="P:purine nucleoside catabolic process"/>
    <property type="evidence" value="ECO:0007669"/>
    <property type="project" value="TreeGrafter"/>
</dbReference>
<keyword evidence="8" id="KW-1185">Reference proteome</keyword>
<organism evidence="7 8">
    <name type="scientific">Anaerovibrio lipolyticus</name>
    <dbReference type="NCBI Taxonomy" id="82374"/>
    <lineage>
        <taxon>Bacteria</taxon>
        <taxon>Bacillati</taxon>
        <taxon>Bacillota</taxon>
        <taxon>Negativicutes</taxon>
        <taxon>Selenomonadales</taxon>
        <taxon>Selenomonadaceae</taxon>
        <taxon>Anaerovibrio</taxon>
    </lineage>
</organism>
<feature type="binding site" evidence="5">
    <location>
        <position position="43"/>
    </location>
    <ligand>
        <name>phosphate</name>
        <dbReference type="ChEBI" id="CHEBI:43474"/>
        <note>ligand shared between dimeric partners</note>
    </ligand>
</feature>
<proteinExistence type="inferred from homology"/>
<dbReference type="GO" id="GO:0005829">
    <property type="term" value="C:cytosol"/>
    <property type="evidence" value="ECO:0007669"/>
    <property type="project" value="TreeGrafter"/>
</dbReference>
<dbReference type="NCBIfam" id="NF004489">
    <property type="entry name" value="PRK05819.1"/>
    <property type="match status" value="1"/>
</dbReference>
<feature type="binding site" description="in other chain" evidence="5">
    <location>
        <position position="24"/>
    </location>
    <ligand>
        <name>phosphate</name>
        <dbReference type="ChEBI" id="CHEBI:43474"/>
        <note>ligand shared between dimeric partners</note>
    </ligand>
</feature>
<comment type="function">
    <text evidence="5">Catalyzes the reversible phosphorolytic breakdown of the N-glycosidic bond in the beta-(deoxy)ribonucleoside molecules, with the formation of the corresponding free purine bases and pentose-1-phosphate.</text>
</comment>
<feature type="binding site" evidence="5">
    <location>
        <position position="4"/>
    </location>
    <ligand>
        <name>a purine D-ribonucleoside</name>
        <dbReference type="ChEBI" id="CHEBI:142355"/>
        <note>ligand shared between dimeric partners</note>
    </ligand>
</feature>
<dbReference type="InterPro" id="IPR018016">
    <property type="entry name" value="Nucleoside_phosphorylase_CS"/>
</dbReference>
<dbReference type="Proteomes" id="UP000030993">
    <property type="component" value="Unassembled WGS sequence"/>
</dbReference>
<evidence type="ECO:0000313" key="8">
    <source>
        <dbReference type="Proteomes" id="UP000030993"/>
    </source>
</evidence>
<feature type="active site" description="Proton donor" evidence="5">
    <location>
        <position position="204"/>
    </location>
</feature>
<comment type="catalytic activity">
    <reaction evidence="5">
        <text>a purine 2'-deoxy-D-ribonucleoside + phosphate = a purine nucleobase + 2-deoxy-alpha-D-ribose 1-phosphate</text>
        <dbReference type="Rhea" id="RHEA:36431"/>
        <dbReference type="ChEBI" id="CHEBI:26386"/>
        <dbReference type="ChEBI" id="CHEBI:43474"/>
        <dbReference type="ChEBI" id="CHEBI:57259"/>
        <dbReference type="ChEBI" id="CHEBI:142361"/>
        <dbReference type="EC" id="2.4.2.1"/>
    </reaction>
</comment>
<evidence type="ECO:0000259" key="6">
    <source>
        <dbReference type="Pfam" id="PF01048"/>
    </source>
</evidence>
<evidence type="ECO:0000313" key="7">
    <source>
        <dbReference type="EMBL" id="KHM53008.1"/>
    </source>
</evidence>
<protein>
    <recommendedName>
        <fullName evidence="5">Purine nucleoside phosphorylase DeoD-type</fullName>
        <shortName evidence="5">PNP</shortName>
        <ecNumber evidence="5">2.4.2.1</ecNumber>
    </recommendedName>
</protein>
<dbReference type="PANTHER" id="PTHR43691:SF11">
    <property type="entry name" value="FI09636P-RELATED"/>
    <property type="match status" value="1"/>
</dbReference>
<comment type="similarity">
    <text evidence="1 5">Belongs to the PNP/UDP phosphorylase family.</text>
</comment>
<dbReference type="InterPro" id="IPR000845">
    <property type="entry name" value="Nucleoside_phosphorylase_d"/>
</dbReference>
<dbReference type="GO" id="GO:0004731">
    <property type="term" value="F:purine-nucleoside phosphorylase activity"/>
    <property type="evidence" value="ECO:0007669"/>
    <property type="project" value="UniProtKB-UniRule"/>
</dbReference>